<name>A0A1J5T7E8_9ZZZZ</name>
<proteinExistence type="predicted"/>
<dbReference type="EMBL" id="MLJW01000006">
    <property type="protein sequence ID" value="OIR16794.1"/>
    <property type="molecule type" value="Genomic_DNA"/>
</dbReference>
<organism evidence="1">
    <name type="scientific">mine drainage metagenome</name>
    <dbReference type="NCBI Taxonomy" id="410659"/>
    <lineage>
        <taxon>unclassified sequences</taxon>
        <taxon>metagenomes</taxon>
        <taxon>ecological metagenomes</taxon>
    </lineage>
</organism>
<reference evidence="1" key="1">
    <citation type="submission" date="2016-10" db="EMBL/GenBank/DDBJ databases">
        <title>Sequence of Gallionella enrichment culture.</title>
        <authorList>
            <person name="Poehlein A."/>
            <person name="Muehling M."/>
            <person name="Daniel R."/>
        </authorList>
    </citation>
    <scope>NUCLEOTIDE SEQUENCE</scope>
</reference>
<dbReference type="AlphaFoldDB" id="A0A1J5T7E8"/>
<sequence length="71" mass="8112">MQQKATPLIPVDQQDLRFERVHRAFRAVSGLAYSEQAPDEALLGKRRDLSDLLEILCDELEYTITGTRPLL</sequence>
<protein>
    <submittedName>
        <fullName evidence="1">Uncharacterized protein</fullName>
    </submittedName>
</protein>
<gene>
    <name evidence="1" type="ORF">GALL_26140</name>
</gene>
<evidence type="ECO:0000313" key="1">
    <source>
        <dbReference type="EMBL" id="OIR16794.1"/>
    </source>
</evidence>
<accession>A0A1J5T7E8</accession>
<comment type="caution">
    <text evidence="1">The sequence shown here is derived from an EMBL/GenBank/DDBJ whole genome shotgun (WGS) entry which is preliminary data.</text>
</comment>